<keyword evidence="8" id="KW-0007">Acetylation</keyword>
<keyword evidence="6" id="KW-0597">Phosphoprotein</keyword>
<feature type="region of interest" description="Disordered" evidence="14">
    <location>
        <begin position="159"/>
        <end position="180"/>
    </location>
</feature>
<evidence type="ECO:0000256" key="5">
    <source>
        <dbReference type="ARBA" id="ARBA00022499"/>
    </source>
</evidence>
<comment type="subcellular location">
    <subcellularLocation>
        <location evidence="1">Cytoplasm</location>
        <location evidence="1">Cytoskeleton</location>
        <location evidence="1">Microtubule organizing center</location>
        <location evidence="1">Centrosome</location>
    </subcellularLocation>
    <subcellularLocation>
        <location evidence="2">Cytoplasm</location>
        <location evidence="2">Cytoskeleton</location>
        <location evidence="2">Stress fiber</location>
    </subcellularLocation>
    <subcellularLocation>
        <location evidence="3">Cytoplasm</location>
        <location evidence="3">Myofibril</location>
    </subcellularLocation>
</comment>
<feature type="compositionally biased region" description="Basic and acidic residues" evidence="14">
    <location>
        <begin position="210"/>
        <end position="226"/>
    </location>
</feature>
<evidence type="ECO:0000256" key="7">
    <source>
        <dbReference type="ARBA" id="ARBA00022843"/>
    </source>
</evidence>
<evidence type="ECO:0000256" key="3">
    <source>
        <dbReference type="ARBA" id="ARBA00004657"/>
    </source>
</evidence>
<dbReference type="GO" id="GO:0001725">
    <property type="term" value="C:stress fiber"/>
    <property type="evidence" value="ECO:0007669"/>
    <property type="project" value="UniProtKB-SubCell"/>
</dbReference>
<keyword evidence="10" id="KW-0206">Cytoskeleton</keyword>
<feature type="compositionally biased region" description="Basic and acidic residues" evidence="14">
    <location>
        <begin position="163"/>
        <end position="175"/>
    </location>
</feature>
<proteinExistence type="inferred from homology"/>
<accession>A0A2P6NU08</accession>
<keyword evidence="7" id="KW-0832">Ubl conjugation</keyword>
<dbReference type="OrthoDB" id="283815at2759"/>
<dbReference type="InParanoid" id="A0A2P6NU08"/>
<dbReference type="EMBL" id="MDYQ01000020">
    <property type="protein sequence ID" value="PRP87410.1"/>
    <property type="molecule type" value="Genomic_DNA"/>
</dbReference>
<name>A0A2P6NU08_9EUKA</name>
<dbReference type="PANTHER" id="PTHR13034:SF2">
    <property type="entry name" value="DYNACTIN SUBUNIT 4"/>
    <property type="match status" value="1"/>
</dbReference>
<dbReference type="Proteomes" id="UP000241769">
    <property type="component" value="Unassembled WGS sequence"/>
</dbReference>
<dbReference type="FunCoup" id="A0A2P6NU08">
    <property type="interactions" value="261"/>
</dbReference>
<dbReference type="STRING" id="1890364.A0A2P6NU08"/>
<keyword evidence="5" id="KW-1017">Isopeptide bond</keyword>
<comment type="caution">
    <text evidence="15">The sequence shown here is derived from an EMBL/GenBank/DDBJ whole genome shotgun (WGS) entry which is preliminary data.</text>
</comment>
<evidence type="ECO:0000256" key="14">
    <source>
        <dbReference type="SAM" id="MobiDB-lite"/>
    </source>
</evidence>
<dbReference type="PANTHER" id="PTHR13034">
    <property type="entry name" value="DYNACTIN P62 SUBUNIT"/>
    <property type="match status" value="1"/>
</dbReference>
<evidence type="ECO:0000256" key="9">
    <source>
        <dbReference type="ARBA" id="ARBA00023054"/>
    </source>
</evidence>
<dbReference type="GO" id="GO:0005813">
    <property type="term" value="C:centrosome"/>
    <property type="evidence" value="ECO:0007669"/>
    <property type="project" value="UniProtKB-SubCell"/>
</dbReference>
<evidence type="ECO:0000256" key="8">
    <source>
        <dbReference type="ARBA" id="ARBA00022990"/>
    </source>
</evidence>
<evidence type="ECO:0000256" key="11">
    <source>
        <dbReference type="ARBA" id="ARBA00034776"/>
    </source>
</evidence>
<evidence type="ECO:0000256" key="1">
    <source>
        <dbReference type="ARBA" id="ARBA00004300"/>
    </source>
</evidence>
<feature type="region of interest" description="Disordered" evidence="14">
    <location>
        <begin position="210"/>
        <end position="232"/>
    </location>
</feature>
<evidence type="ECO:0000256" key="4">
    <source>
        <dbReference type="ARBA" id="ARBA00022490"/>
    </source>
</evidence>
<keyword evidence="16" id="KW-1185">Reference proteome</keyword>
<evidence type="ECO:0000256" key="10">
    <source>
        <dbReference type="ARBA" id="ARBA00023212"/>
    </source>
</evidence>
<feature type="region of interest" description="Disordered" evidence="14">
    <location>
        <begin position="403"/>
        <end position="437"/>
    </location>
</feature>
<sequence>MADAFIHYHCGCNQRGHVIDSPLYLCHKCAKLKCTECTTQEIDSFFCPQCMENMSSSEVTHFRNSCKKCFECPSCFSILSYHVQADISGKSDIDSDPDGGKGEEDKALVYLRCGYCRWNSLDIGLHGNTTNDLIALSMDKDKFPSDYNVRAANAPKDAIGSLIEKHQREDRDKAKEKRHNQARKKLIFNPRLDTLPERSNTAWNWTDVEKSLKDRSEKKHDEPREEYTEEDEVLNAMRGDSYDASNVTTLEQRITHPSIQTRDSRKLIPMRKALISRRSKRCGECEQILIKPDLNPVKIEFKRQWTALQYVPKSTTVCDLHLRMTNPLLSISMLELDAADTSTSDLVVSGLPLKTFLLPKEHEEEDDSDEIKSMRESDTKNVLNRKENTIQIVIRLSTRGGQPLKLKQKLGPKEEELEIPANHSTSPPPQLSHLLKR</sequence>
<organism evidence="15 16">
    <name type="scientific">Planoprotostelium fungivorum</name>
    <dbReference type="NCBI Taxonomy" id="1890364"/>
    <lineage>
        <taxon>Eukaryota</taxon>
        <taxon>Amoebozoa</taxon>
        <taxon>Evosea</taxon>
        <taxon>Variosea</taxon>
        <taxon>Cavosteliida</taxon>
        <taxon>Cavosteliaceae</taxon>
        <taxon>Planoprotostelium</taxon>
    </lineage>
</organism>
<reference evidence="15 16" key="1">
    <citation type="journal article" date="2018" name="Genome Biol. Evol.">
        <title>Multiple Roots of Fruiting Body Formation in Amoebozoa.</title>
        <authorList>
            <person name="Hillmann F."/>
            <person name="Forbes G."/>
            <person name="Novohradska S."/>
            <person name="Ferling I."/>
            <person name="Riege K."/>
            <person name="Groth M."/>
            <person name="Westermann M."/>
            <person name="Marz M."/>
            <person name="Spaller T."/>
            <person name="Winckler T."/>
            <person name="Schaap P."/>
            <person name="Glockner G."/>
        </authorList>
    </citation>
    <scope>NUCLEOTIDE SEQUENCE [LARGE SCALE GENOMIC DNA]</scope>
    <source>
        <strain evidence="15 16">Jena</strain>
    </source>
</reference>
<evidence type="ECO:0000256" key="13">
    <source>
        <dbReference type="ARBA" id="ARBA00093507"/>
    </source>
</evidence>
<evidence type="ECO:0000313" key="15">
    <source>
        <dbReference type="EMBL" id="PRP87410.1"/>
    </source>
</evidence>
<keyword evidence="4" id="KW-0963">Cytoplasm</keyword>
<comment type="similarity">
    <text evidence="11">Belongs to the dynactin subunit 4 family.</text>
</comment>
<evidence type="ECO:0000256" key="2">
    <source>
        <dbReference type="ARBA" id="ARBA00004529"/>
    </source>
</evidence>
<dbReference type="AlphaFoldDB" id="A0A2P6NU08"/>
<gene>
    <name evidence="15" type="ORF">PROFUN_00621</name>
</gene>
<comment type="subunit">
    <text evidence="13">Subunit of dynactin, a multiprotein complex part of a tripartite complex with dynein and a adapter, such as BICDL1, BICD2 or HOOK3. The dynactin complex is built around ACTR1A/ACTB filament and consists of an actin-related filament composed of a shoulder domain, a pointed end and a barbed end. Its length is defined by its flexible shoulder domain. The soulder is composed of 2 DCTN1 subunits, 4 DCTN2 and 2 DCTN3. The 4 DCNT2 (via N-terminus) bind the ACTR1A filament and act as molecular rulers to determine the length. The pointed end is important for binding dynein-dynactin cargo adapters. Consists of 4 subunits: ACTR10, DCNT4, DCTN5 and DCTN6. The barbed end is composed of a CAPZA1:CAPZB heterodimers, which binds ACTR1A/ACTB filament and dynactin and stabilizes dynactin. Interacts with ATP7B, but not ATP7A, in a copper-dependent manner. Interacts with ANK2; this interaction is required for localization at costameres. Interacts with N4BP2L1.</text>
</comment>
<evidence type="ECO:0000256" key="6">
    <source>
        <dbReference type="ARBA" id="ARBA00022553"/>
    </source>
</evidence>
<dbReference type="Pfam" id="PF05502">
    <property type="entry name" value="Dynactin_p62"/>
    <property type="match status" value="2"/>
</dbReference>
<dbReference type="InterPro" id="IPR008603">
    <property type="entry name" value="DCTN4"/>
</dbReference>
<keyword evidence="9" id="KW-0175">Coiled coil</keyword>
<protein>
    <recommendedName>
        <fullName evidence="12">Dynactin subunit 4</fullName>
    </recommendedName>
</protein>
<evidence type="ECO:0000313" key="16">
    <source>
        <dbReference type="Proteomes" id="UP000241769"/>
    </source>
</evidence>
<dbReference type="GO" id="GO:0005869">
    <property type="term" value="C:dynactin complex"/>
    <property type="evidence" value="ECO:0007669"/>
    <property type="project" value="InterPro"/>
</dbReference>
<evidence type="ECO:0000256" key="12">
    <source>
        <dbReference type="ARBA" id="ARBA00034864"/>
    </source>
</evidence>